<feature type="chain" id="PRO_5035713235" evidence="1">
    <location>
        <begin position="21"/>
        <end position="193"/>
    </location>
</feature>
<dbReference type="Gramene" id="OE9A073090T1">
    <property type="protein sequence ID" value="OE9A073090C1"/>
    <property type="gene ID" value="OE9A073090"/>
</dbReference>
<proteinExistence type="predicted"/>
<name>A0A8S0VJ29_OLEEU</name>
<accession>A0A8S0VJ29</accession>
<sequence length="193" mass="21112">MPNGSVFDVSWILQLNLAAATNEAAATVAADVGAGRCSPLMSAPCYGSRRHRTTRLRNNSLFERYVYQEAVSRLCAERPKLWPLAAFLPLLLRLTGNVDEYLVGTVSSARLSGAGRSLVVYAYNVVVVVSSRHQLRQSVAHYNRNRDLAGLSEDSTSLIISNVFPNAFLQSTRTLHGMYSIGFSLEESRTASA</sequence>
<keyword evidence="1" id="KW-0732">Signal</keyword>
<evidence type="ECO:0000313" key="2">
    <source>
        <dbReference type="EMBL" id="CAA3032896.1"/>
    </source>
</evidence>
<dbReference type="Proteomes" id="UP000594638">
    <property type="component" value="Unassembled WGS sequence"/>
</dbReference>
<feature type="signal peptide" evidence="1">
    <location>
        <begin position="1"/>
        <end position="20"/>
    </location>
</feature>
<protein>
    <submittedName>
        <fullName evidence="2">Uncharacterized protein</fullName>
    </submittedName>
</protein>
<keyword evidence="3" id="KW-1185">Reference proteome</keyword>
<organism evidence="2 3">
    <name type="scientific">Olea europaea subsp. europaea</name>
    <dbReference type="NCBI Taxonomy" id="158383"/>
    <lineage>
        <taxon>Eukaryota</taxon>
        <taxon>Viridiplantae</taxon>
        <taxon>Streptophyta</taxon>
        <taxon>Embryophyta</taxon>
        <taxon>Tracheophyta</taxon>
        <taxon>Spermatophyta</taxon>
        <taxon>Magnoliopsida</taxon>
        <taxon>eudicotyledons</taxon>
        <taxon>Gunneridae</taxon>
        <taxon>Pentapetalae</taxon>
        <taxon>asterids</taxon>
        <taxon>lamiids</taxon>
        <taxon>Lamiales</taxon>
        <taxon>Oleaceae</taxon>
        <taxon>Oleeae</taxon>
        <taxon>Olea</taxon>
    </lineage>
</organism>
<evidence type="ECO:0000256" key="1">
    <source>
        <dbReference type="SAM" id="SignalP"/>
    </source>
</evidence>
<reference evidence="2 3" key="1">
    <citation type="submission" date="2019-12" db="EMBL/GenBank/DDBJ databases">
        <authorList>
            <person name="Alioto T."/>
            <person name="Alioto T."/>
            <person name="Gomez Garrido J."/>
        </authorList>
    </citation>
    <scope>NUCLEOTIDE SEQUENCE [LARGE SCALE GENOMIC DNA]</scope>
</reference>
<dbReference type="EMBL" id="CACTIH010009733">
    <property type="protein sequence ID" value="CAA3032896.1"/>
    <property type="molecule type" value="Genomic_DNA"/>
</dbReference>
<comment type="caution">
    <text evidence="2">The sequence shown here is derived from an EMBL/GenBank/DDBJ whole genome shotgun (WGS) entry which is preliminary data.</text>
</comment>
<gene>
    <name evidence="2" type="ORF">OLEA9_A073090</name>
</gene>
<evidence type="ECO:0000313" key="3">
    <source>
        <dbReference type="Proteomes" id="UP000594638"/>
    </source>
</evidence>
<dbReference type="AlphaFoldDB" id="A0A8S0VJ29"/>